<keyword evidence="1" id="KW-1133">Transmembrane helix</keyword>
<dbReference type="EMBL" id="JAPDDS010000009">
    <property type="protein sequence ID" value="MCW1886301.1"/>
    <property type="molecule type" value="Genomic_DNA"/>
</dbReference>
<feature type="domain" description="Type II secretion system protein GspG C-terminal" evidence="2">
    <location>
        <begin position="3"/>
        <end position="100"/>
    </location>
</feature>
<proteinExistence type="predicted"/>
<sequence length="148" mass="16497">MALISAALKMFKVHAGRYPTEEEGLKALIERPATYPENKRWTKIMDKLPLDPWGNPYQYVKSDDPSEIDMPDWTFDGHGLYSLGPDGISNSRGCDDEDLNSWDESSMDKRPLGQRMLESRHAPYAGAAILALILCIGTILRGRKGATA</sequence>
<dbReference type="Proteomes" id="UP001207930">
    <property type="component" value="Unassembled WGS sequence"/>
</dbReference>
<evidence type="ECO:0000313" key="4">
    <source>
        <dbReference type="Proteomes" id="UP001207930"/>
    </source>
</evidence>
<gene>
    <name evidence="3" type="ORF">OKA04_16305</name>
</gene>
<keyword evidence="1" id="KW-0472">Membrane</keyword>
<dbReference type="Pfam" id="PF08334">
    <property type="entry name" value="T2SSG"/>
    <property type="match status" value="1"/>
</dbReference>
<dbReference type="InterPro" id="IPR013545">
    <property type="entry name" value="T2SS_protein-GspG_C"/>
</dbReference>
<keyword evidence="4" id="KW-1185">Reference proteome</keyword>
<dbReference type="RefSeq" id="WP_264502258.1">
    <property type="nucleotide sequence ID" value="NZ_JAPDDS010000009.1"/>
</dbReference>
<keyword evidence="1" id="KW-0812">Transmembrane</keyword>
<dbReference type="InterPro" id="IPR045584">
    <property type="entry name" value="Pilin-like"/>
</dbReference>
<dbReference type="Gene3D" id="3.30.700.10">
    <property type="entry name" value="Glycoprotein, Type 4 Pilin"/>
    <property type="match status" value="1"/>
</dbReference>
<dbReference type="SUPFAM" id="SSF54523">
    <property type="entry name" value="Pili subunits"/>
    <property type="match status" value="1"/>
</dbReference>
<evidence type="ECO:0000313" key="3">
    <source>
        <dbReference type="EMBL" id="MCW1886301.1"/>
    </source>
</evidence>
<reference evidence="3 4" key="1">
    <citation type="submission" date="2022-10" db="EMBL/GenBank/DDBJ databases">
        <title>Luteolibacter flavescens strain MCCC 1K03193, whole genome shotgun sequencing project.</title>
        <authorList>
            <person name="Zhao G."/>
            <person name="Shen L."/>
        </authorList>
    </citation>
    <scope>NUCLEOTIDE SEQUENCE [LARGE SCALE GENOMIC DNA]</scope>
    <source>
        <strain evidence="3 4">MCCC 1K03193</strain>
    </source>
</reference>
<feature type="transmembrane region" description="Helical" evidence="1">
    <location>
        <begin position="122"/>
        <end position="140"/>
    </location>
</feature>
<name>A0ABT3FRT4_9BACT</name>
<evidence type="ECO:0000256" key="1">
    <source>
        <dbReference type="SAM" id="Phobius"/>
    </source>
</evidence>
<evidence type="ECO:0000259" key="2">
    <source>
        <dbReference type="Pfam" id="PF08334"/>
    </source>
</evidence>
<comment type="caution">
    <text evidence="3">The sequence shown here is derived from an EMBL/GenBank/DDBJ whole genome shotgun (WGS) entry which is preliminary data.</text>
</comment>
<organism evidence="3 4">
    <name type="scientific">Luteolibacter flavescens</name>
    <dbReference type="NCBI Taxonomy" id="1859460"/>
    <lineage>
        <taxon>Bacteria</taxon>
        <taxon>Pseudomonadati</taxon>
        <taxon>Verrucomicrobiota</taxon>
        <taxon>Verrucomicrobiia</taxon>
        <taxon>Verrucomicrobiales</taxon>
        <taxon>Verrucomicrobiaceae</taxon>
        <taxon>Luteolibacter</taxon>
    </lineage>
</organism>
<protein>
    <submittedName>
        <fullName evidence="3">Type II secretion system protein GspG</fullName>
    </submittedName>
</protein>
<accession>A0ABT3FRT4</accession>